<accession>A0A0L0P480</accession>
<evidence type="ECO:0000256" key="5">
    <source>
        <dbReference type="ARBA" id="ARBA00023242"/>
    </source>
</evidence>
<dbReference type="VEuPathDB" id="FungiDB:QG37_01990"/>
<feature type="region of interest" description="Disordered" evidence="7">
    <location>
        <begin position="51"/>
        <end position="77"/>
    </location>
</feature>
<dbReference type="PANTHER" id="PTHR13044">
    <property type="entry name" value="ACTIVATING TRANSCRIPTION FACTOR ATF 4/5"/>
    <property type="match status" value="1"/>
</dbReference>
<keyword evidence="6" id="KW-0175">Coiled coil</keyword>
<evidence type="ECO:0000256" key="2">
    <source>
        <dbReference type="ARBA" id="ARBA00023015"/>
    </source>
</evidence>
<dbReference type="PROSITE" id="PS50217">
    <property type="entry name" value="BZIP"/>
    <property type="match status" value="1"/>
</dbReference>
<comment type="caution">
    <text evidence="9">The sequence shown here is derived from an EMBL/GenBank/DDBJ whole genome shotgun (WGS) entry which is preliminary data.</text>
</comment>
<keyword evidence="3" id="KW-0238">DNA-binding</keyword>
<feature type="coiled-coil region" evidence="6">
    <location>
        <begin position="135"/>
        <end position="183"/>
    </location>
</feature>
<dbReference type="VEuPathDB" id="FungiDB:B9J08_003280"/>
<dbReference type="VEuPathDB" id="FungiDB:CJJ07_000926"/>
<sequence length="205" mass="24074">MNYQPSDYLADLNLEFELPALEEQSSGSLPDLDVFSHTDFFDLDVFSSDHVAPSKQQQQQQTQQRVELPSQRAPLPQIKEEEEVESPLKQHLFSHVTPLPQYQLHLPVEYQSQHQQLSVEELKRKKNTAASARFRVKKKLKEKQMEERARELQDKLSLLEKKVKTLEMENKCLKLLIMEKNEKRNLDLLEQIKKRSLESPAYSFT</sequence>
<dbReference type="InterPro" id="IPR046347">
    <property type="entry name" value="bZIP_sf"/>
</dbReference>
<dbReference type="EMBL" id="LGST01000016">
    <property type="protein sequence ID" value="KNE01114.1"/>
    <property type="molecule type" value="Genomic_DNA"/>
</dbReference>
<name>A0A0L0P480_CANAR</name>
<keyword evidence="5" id="KW-0539">Nucleus</keyword>
<organism evidence="9 10">
    <name type="scientific">Candidozyma auris</name>
    <name type="common">Yeast</name>
    <name type="synonym">Candida auris</name>
    <dbReference type="NCBI Taxonomy" id="498019"/>
    <lineage>
        <taxon>Eukaryota</taxon>
        <taxon>Fungi</taxon>
        <taxon>Dikarya</taxon>
        <taxon>Ascomycota</taxon>
        <taxon>Saccharomycotina</taxon>
        <taxon>Pichiomycetes</taxon>
        <taxon>Metschnikowiaceae</taxon>
        <taxon>Candidozyma</taxon>
    </lineage>
</organism>
<evidence type="ECO:0000313" key="10">
    <source>
        <dbReference type="Proteomes" id="UP000037122"/>
    </source>
</evidence>
<dbReference type="GO" id="GO:0000977">
    <property type="term" value="F:RNA polymerase II transcription regulatory region sequence-specific DNA binding"/>
    <property type="evidence" value="ECO:0007669"/>
    <property type="project" value="TreeGrafter"/>
</dbReference>
<dbReference type="VEuPathDB" id="FungiDB:CJJ09_000825"/>
<dbReference type="CDD" id="cd14705">
    <property type="entry name" value="bZIP_Zip1"/>
    <property type="match status" value="1"/>
</dbReference>
<keyword evidence="2" id="KW-0805">Transcription regulation</keyword>
<dbReference type="GO" id="GO:0089713">
    <property type="term" value="C:Cbf1-Met4-Met28 complex"/>
    <property type="evidence" value="ECO:0007669"/>
    <property type="project" value="TreeGrafter"/>
</dbReference>
<evidence type="ECO:0000256" key="1">
    <source>
        <dbReference type="ARBA" id="ARBA00004123"/>
    </source>
</evidence>
<evidence type="ECO:0000256" key="3">
    <source>
        <dbReference type="ARBA" id="ARBA00023125"/>
    </source>
</evidence>
<dbReference type="PANTHER" id="PTHR13044:SF14">
    <property type="entry name" value="CRYPTOCEPHAL, ISOFORM A"/>
    <property type="match status" value="1"/>
</dbReference>
<evidence type="ECO:0000259" key="8">
    <source>
        <dbReference type="PROSITE" id="PS50217"/>
    </source>
</evidence>
<evidence type="ECO:0000313" key="9">
    <source>
        <dbReference type="EMBL" id="KNE01114.1"/>
    </source>
</evidence>
<dbReference type="AlphaFoldDB" id="A0A0L0P480"/>
<feature type="domain" description="BZIP" evidence="8">
    <location>
        <begin position="123"/>
        <end position="180"/>
    </location>
</feature>
<dbReference type="InterPro" id="IPR004827">
    <property type="entry name" value="bZIP"/>
</dbReference>
<dbReference type="GO" id="GO:0001228">
    <property type="term" value="F:DNA-binding transcription activator activity, RNA polymerase II-specific"/>
    <property type="evidence" value="ECO:0007669"/>
    <property type="project" value="TreeGrafter"/>
</dbReference>
<dbReference type="VEuPathDB" id="FungiDB:CJI96_0001817"/>
<keyword evidence="4" id="KW-0804">Transcription</keyword>
<dbReference type="Proteomes" id="UP000037122">
    <property type="component" value="Unassembled WGS sequence"/>
</dbReference>
<gene>
    <name evidence="9" type="ORF">QG37_01990</name>
</gene>
<dbReference type="Pfam" id="PF07716">
    <property type="entry name" value="bZIP_2"/>
    <property type="match status" value="1"/>
</dbReference>
<reference evidence="10" key="1">
    <citation type="journal article" date="2015" name="BMC Genomics">
        <title>Draft genome of a commonly misdiagnosed multidrug resistant pathogen Candida auris.</title>
        <authorList>
            <person name="Chatterjee S."/>
            <person name="Alampalli S.V."/>
            <person name="Nageshan R.K."/>
            <person name="Chettiar S.T."/>
            <person name="Joshi S."/>
            <person name="Tatu U.S."/>
        </authorList>
    </citation>
    <scope>NUCLEOTIDE SEQUENCE [LARGE SCALE GENOMIC DNA]</scope>
    <source>
        <strain evidence="10">6684</strain>
    </source>
</reference>
<comment type="subcellular location">
    <subcellularLocation>
        <location evidence="1">Nucleus</location>
    </subcellularLocation>
</comment>
<dbReference type="VEuPathDB" id="FungiDB:CJI97_003355"/>
<dbReference type="PROSITE" id="PS00036">
    <property type="entry name" value="BZIP_BASIC"/>
    <property type="match status" value="1"/>
</dbReference>
<evidence type="ECO:0000256" key="7">
    <source>
        <dbReference type="SAM" id="MobiDB-lite"/>
    </source>
</evidence>
<proteinExistence type="predicted"/>
<evidence type="ECO:0000256" key="6">
    <source>
        <dbReference type="SAM" id="Coils"/>
    </source>
</evidence>
<dbReference type="Gene3D" id="1.20.5.170">
    <property type="match status" value="1"/>
</dbReference>
<evidence type="ECO:0000256" key="4">
    <source>
        <dbReference type="ARBA" id="ARBA00023163"/>
    </source>
</evidence>
<protein>
    <recommendedName>
        <fullName evidence="8">BZIP domain-containing protein</fullName>
    </recommendedName>
</protein>
<dbReference type="GO" id="GO:0005634">
    <property type="term" value="C:nucleus"/>
    <property type="evidence" value="ECO:0007669"/>
    <property type="project" value="UniProtKB-SubCell"/>
</dbReference>
<dbReference type="SUPFAM" id="SSF57959">
    <property type="entry name" value="Leucine zipper domain"/>
    <property type="match status" value="1"/>
</dbReference>